<protein>
    <submittedName>
        <fullName evidence="2">Uncharacterized protein</fullName>
    </submittedName>
</protein>
<proteinExistence type="predicted"/>
<sequence length="138" mass="15046">MSDISGVDSAEGPATKAEMSTSGNGILWQERVIRTRLNELAMALRCHGLEVRIGTSALMAWAPKASMTDDPRGEAMNPGLSQYVAIAPDGGSLNWYWCWTGPARDSPLEAEYMCPAEQIDRATTLIRKVLHVDVEGRP</sequence>
<gene>
    <name evidence="2" type="ORF">GCM10023196_059910</name>
</gene>
<accession>A0ABP8UG63</accession>
<dbReference type="EMBL" id="BAABHK010000009">
    <property type="protein sequence ID" value="GAA4631247.1"/>
    <property type="molecule type" value="Genomic_DNA"/>
</dbReference>
<evidence type="ECO:0000313" key="2">
    <source>
        <dbReference type="EMBL" id="GAA4631247.1"/>
    </source>
</evidence>
<name>A0ABP8UG63_9ACTN</name>
<organism evidence="2 3">
    <name type="scientific">Actinoallomurus vinaceus</name>
    <dbReference type="NCBI Taxonomy" id="1080074"/>
    <lineage>
        <taxon>Bacteria</taxon>
        <taxon>Bacillati</taxon>
        <taxon>Actinomycetota</taxon>
        <taxon>Actinomycetes</taxon>
        <taxon>Streptosporangiales</taxon>
        <taxon>Thermomonosporaceae</taxon>
        <taxon>Actinoallomurus</taxon>
    </lineage>
</organism>
<keyword evidence="3" id="KW-1185">Reference proteome</keyword>
<evidence type="ECO:0000313" key="3">
    <source>
        <dbReference type="Proteomes" id="UP001501442"/>
    </source>
</evidence>
<reference evidence="3" key="1">
    <citation type="journal article" date="2019" name="Int. J. Syst. Evol. Microbiol.">
        <title>The Global Catalogue of Microorganisms (GCM) 10K type strain sequencing project: providing services to taxonomists for standard genome sequencing and annotation.</title>
        <authorList>
            <consortium name="The Broad Institute Genomics Platform"/>
            <consortium name="The Broad Institute Genome Sequencing Center for Infectious Disease"/>
            <person name="Wu L."/>
            <person name="Ma J."/>
        </authorList>
    </citation>
    <scope>NUCLEOTIDE SEQUENCE [LARGE SCALE GENOMIC DNA]</scope>
    <source>
        <strain evidence="3">JCM 17939</strain>
    </source>
</reference>
<evidence type="ECO:0000256" key="1">
    <source>
        <dbReference type="SAM" id="MobiDB-lite"/>
    </source>
</evidence>
<feature type="region of interest" description="Disordered" evidence="1">
    <location>
        <begin position="1"/>
        <end position="21"/>
    </location>
</feature>
<dbReference type="Proteomes" id="UP001501442">
    <property type="component" value="Unassembled WGS sequence"/>
</dbReference>
<comment type="caution">
    <text evidence="2">The sequence shown here is derived from an EMBL/GenBank/DDBJ whole genome shotgun (WGS) entry which is preliminary data.</text>
</comment>